<comment type="caution">
    <text evidence="7">The sequence shown here is derived from an EMBL/GenBank/DDBJ whole genome shotgun (WGS) entry which is preliminary data.</text>
</comment>
<dbReference type="InterPro" id="IPR027417">
    <property type="entry name" value="P-loop_NTPase"/>
</dbReference>
<dbReference type="InterPro" id="IPR025943">
    <property type="entry name" value="Sigma_54_int_dom_ATP-bd_2"/>
</dbReference>
<dbReference type="Pfam" id="PF25601">
    <property type="entry name" value="AAA_lid_14"/>
    <property type="match status" value="1"/>
</dbReference>
<dbReference type="EMBL" id="AFHG01000052">
    <property type="protein sequence ID" value="EGK71008.1"/>
    <property type="molecule type" value="Genomic_DNA"/>
</dbReference>
<name>F5RDM7_METUF</name>
<dbReference type="SUPFAM" id="SSF55781">
    <property type="entry name" value="GAF domain-like"/>
    <property type="match status" value="1"/>
</dbReference>
<dbReference type="SUPFAM" id="SSF46689">
    <property type="entry name" value="Homeodomain-like"/>
    <property type="match status" value="1"/>
</dbReference>
<dbReference type="InterPro" id="IPR025662">
    <property type="entry name" value="Sigma_54_int_dom_ATP-bd_1"/>
</dbReference>
<evidence type="ECO:0000259" key="6">
    <source>
        <dbReference type="PROSITE" id="PS50045"/>
    </source>
</evidence>
<keyword evidence="3" id="KW-0805">Transcription regulation</keyword>
<dbReference type="AlphaFoldDB" id="F5RDM7"/>
<keyword evidence="5" id="KW-0804">Transcription</keyword>
<sequence>MRFRDAFSQHMRQVGALSSASGGELRVPGQDRIAESWRRSLEQHRVDPEMPASPRILSAAEVRERCGRIEPFLQLARLGVGKLHSQIKDAGYCVLMTDAEGSTVDFRGHPSTDLEFRSRGFRVGACWSERDEGTCGVGTTLIDRAPILVHKGEHFRAYNVGITCSAAPVFGPDNDVVAVLNASALAAPDDRRSQSVVFQLVAQNARFIENAWFIEANRHRWTVQIAGVGRGLDPERSYLLALDERGRIVQANFLAHVELLEYAGPLPRAFHEVFDLSADELLRAAHDRPGMPVGLRRLSSGQVLSAVVRVPEQRRQPRRAVQGRHDFSTLAVGDTRVAGDIQRIKRIVNSRLPILLLGETGVGKEAFAHAIHAQSERHDQPFVALNCAAIPENLIESELFGYREGAFTGAKAKGEAGKIQMSSGGTLFLDEIGDMPLPLQTRLLRVLAEGEVLRLGGTEPEKVDLNVVCATHRDLESLVAAGRFREDLYYRLNAATFTLPPLRARSDRRQVLQQVFDEECAAAGRDIELPDELADELMGYGWPGNIRQLRNTLRYAVAVCESNALSRLNLPDNLLRALDEPAPETPGPRSEAEADERRRIIEAMEASGWRATEAAALIGMPRATFYRRLSRYGLGRGRFPSR</sequence>
<dbReference type="PROSITE" id="PS00676">
    <property type="entry name" value="SIGMA54_INTERACT_2"/>
    <property type="match status" value="1"/>
</dbReference>
<dbReference type="SUPFAM" id="SSF52540">
    <property type="entry name" value="P-loop containing nucleoside triphosphate hydrolases"/>
    <property type="match status" value="1"/>
</dbReference>
<dbReference type="CDD" id="cd00009">
    <property type="entry name" value="AAA"/>
    <property type="match status" value="1"/>
</dbReference>
<dbReference type="InterPro" id="IPR002197">
    <property type="entry name" value="HTH_Fis"/>
</dbReference>
<evidence type="ECO:0000256" key="2">
    <source>
        <dbReference type="ARBA" id="ARBA00022840"/>
    </source>
</evidence>
<dbReference type="PROSITE" id="PS50045">
    <property type="entry name" value="SIGMA54_INTERACT_4"/>
    <property type="match status" value="1"/>
</dbReference>
<evidence type="ECO:0000256" key="4">
    <source>
        <dbReference type="ARBA" id="ARBA00023125"/>
    </source>
</evidence>
<evidence type="ECO:0000256" key="5">
    <source>
        <dbReference type="ARBA" id="ARBA00023163"/>
    </source>
</evidence>
<dbReference type="PRINTS" id="PR01590">
    <property type="entry name" value="HTHFIS"/>
</dbReference>
<dbReference type="RefSeq" id="WP_008061944.1">
    <property type="nucleotide sequence ID" value="NZ_AFHG01000052.1"/>
</dbReference>
<dbReference type="Pfam" id="PF00158">
    <property type="entry name" value="Sigma54_activat"/>
    <property type="match status" value="1"/>
</dbReference>
<evidence type="ECO:0000313" key="8">
    <source>
        <dbReference type="Proteomes" id="UP000005019"/>
    </source>
</evidence>
<dbReference type="GO" id="GO:0005524">
    <property type="term" value="F:ATP binding"/>
    <property type="evidence" value="ECO:0007669"/>
    <property type="project" value="UniProtKB-KW"/>
</dbReference>
<keyword evidence="2" id="KW-0067">ATP-binding</keyword>
<dbReference type="PANTHER" id="PTHR32071:SF77">
    <property type="entry name" value="TRANSCRIPTIONAL REGULATORY PROTEIN"/>
    <property type="match status" value="1"/>
</dbReference>
<organism evidence="7 8">
    <name type="scientific">Methyloversatilis universalis (strain ATCC BAA-1314 / DSM 25237 / JCM 13912 / CCUG 52030 / FAM5)</name>
    <dbReference type="NCBI Taxonomy" id="1000565"/>
    <lineage>
        <taxon>Bacteria</taxon>
        <taxon>Pseudomonadati</taxon>
        <taxon>Pseudomonadota</taxon>
        <taxon>Betaproteobacteria</taxon>
        <taxon>Nitrosomonadales</taxon>
        <taxon>Sterolibacteriaceae</taxon>
        <taxon>Methyloversatilis</taxon>
    </lineage>
</organism>
<keyword evidence="4" id="KW-0238">DNA-binding</keyword>
<dbReference type="Gene3D" id="1.10.10.60">
    <property type="entry name" value="Homeodomain-like"/>
    <property type="match status" value="1"/>
</dbReference>
<dbReference type="SMART" id="SM00382">
    <property type="entry name" value="AAA"/>
    <property type="match status" value="1"/>
</dbReference>
<dbReference type="FunFam" id="3.40.50.300:FF:000006">
    <property type="entry name" value="DNA-binding transcriptional regulator NtrC"/>
    <property type="match status" value="1"/>
</dbReference>
<gene>
    <name evidence="7" type="ORF">METUNv1_02394</name>
</gene>
<protein>
    <submittedName>
        <fullName evidence="7">Acetoin catabolism regulatory protein</fullName>
    </submittedName>
</protein>
<dbReference type="Gene3D" id="3.30.450.40">
    <property type="match status" value="1"/>
</dbReference>
<dbReference type="eggNOG" id="COG3284">
    <property type="taxonomic scope" value="Bacteria"/>
</dbReference>
<dbReference type="InterPro" id="IPR058031">
    <property type="entry name" value="AAA_lid_NorR"/>
</dbReference>
<dbReference type="Pfam" id="PF02954">
    <property type="entry name" value="HTH_8"/>
    <property type="match status" value="1"/>
</dbReference>
<dbReference type="PROSITE" id="PS00675">
    <property type="entry name" value="SIGMA54_INTERACT_1"/>
    <property type="match status" value="1"/>
</dbReference>
<dbReference type="Proteomes" id="UP000005019">
    <property type="component" value="Unassembled WGS sequence"/>
</dbReference>
<dbReference type="InterPro" id="IPR009057">
    <property type="entry name" value="Homeodomain-like_sf"/>
</dbReference>
<keyword evidence="8" id="KW-1185">Reference proteome</keyword>
<keyword evidence="1" id="KW-0547">Nucleotide-binding</keyword>
<feature type="domain" description="Sigma-54 factor interaction" evidence="6">
    <location>
        <begin position="341"/>
        <end position="558"/>
    </location>
</feature>
<dbReference type="InterPro" id="IPR003593">
    <property type="entry name" value="AAA+_ATPase"/>
</dbReference>
<dbReference type="PROSITE" id="PS00688">
    <property type="entry name" value="SIGMA54_INTERACT_3"/>
    <property type="match status" value="1"/>
</dbReference>
<dbReference type="InterPro" id="IPR025944">
    <property type="entry name" value="Sigma_54_int_dom_CS"/>
</dbReference>
<dbReference type="InterPro" id="IPR002078">
    <property type="entry name" value="Sigma_54_int"/>
</dbReference>
<dbReference type="GO" id="GO:0043565">
    <property type="term" value="F:sequence-specific DNA binding"/>
    <property type="evidence" value="ECO:0007669"/>
    <property type="project" value="InterPro"/>
</dbReference>
<dbReference type="OrthoDB" id="9761705at2"/>
<evidence type="ECO:0000313" key="7">
    <source>
        <dbReference type="EMBL" id="EGK71008.1"/>
    </source>
</evidence>
<dbReference type="PANTHER" id="PTHR32071">
    <property type="entry name" value="TRANSCRIPTIONAL REGULATORY PROTEIN"/>
    <property type="match status" value="1"/>
</dbReference>
<proteinExistence type="predicted"/>
<accession>F5RDM7</accession>
<dbReference type="Gene3D" id="1.10.8.60">
    <property type="match status" value="1"/>
</dbReference>
<reference evidence="7 8" key="1">
    <citation type="journal article" date="2011" name="J. Bacteriol.">
        <title>Genome sequence of Methyloversatilis universalis FAM5T, a methylotrophic representative of the order Rhodocyclales.</title>
        <authorList>
            <person name="Kittichotirat W."/>
            <person name="Good N.M."/>
            <person name="Hall R."/>
            <person name="Bringel F."/>
            <person name="Lajus A."/>
            <person name="Medigue C."/>
            <person name="Smalley N.E."/>
            <person name="Beck D."/>
            <person name="Bumgarner R."/>
            <person name="Vuilleumier S."/>
            <person name="Kalyuzhnaya M.G."/>
        </authorList>
    </citation>
    <scope>NUCLEOTIDE SEQUENCE [LARGE SCALE GENOMIC DNA]</scope>
    <source>
        <strain evidence="8">ATCC BAA-1314 / JCM 13912 / FAM5</strain>
    </source>
</reference>
<evidence type="ECO:0000256" key="3">
    <source>
        <dbReference type="ARBA" id="ARBA00023015"/>
    </source>
</evidence>
<evidence type="ECO:0000256" key="1">
    <source>
        <dbReference type="ARBA" id="ARBA00022741"/>
    </source>
</evidence>
<dbReference type="GO" id="GO:0006355">
    <property type="term" value="P:regulation of DNA-templated transcription"/>
    <property type="evidence" value="ECO:0007669"/>
    <property type="project" value="InterPro"/>
</dbReference>
<dbReference type="Gene3D" id="3.40.50.300">
    <property type="entry name" value="P-loop containing nucleotide triphosphate hydrolases"/>
    <property type="match status" value="1"/>
</dbReference>
<dbReference type="InterPro" id="IPR029016">
    <property type="entry name" value="GAF-like_dom_sf"/>
</dbReference>